<feature type="compositionally biased region" description="Polar residues" evidence="1">
    <location>
        <begin position="297"/>
        <end position="307"/>
    </location>
</feature>
<evidence type="ECO:0000313" key="2">
    <source>
        <dbReference type="EMBL" id="KAF5354832.1"/>
    </source>
</evidence>
<dbReference type="AlphaFoldDB" id="A0A8H5D9M8"/>
<evidence type="ECO:0000256" key="1">
    <source>
        <dbReference type="SAM" id="MobiDB-lite"/>
    </source>
</evidence>
<feature type="region of interest" description="Disordered" evidence="1">
    <location>
        <begin position="486"/>
        <end position="510"/>
    </location>
</feature>
<dbReference type="EMBL" id="JAACJO010000008">
    <property type="protein sequence ID" value="KAF5354832.1"/>
    <property type="molecule type" value="Genomic_DNA"/>
</dbReference>
<organism evidence="2 3">
    <name type="scientific">Leucocoprinus leucothites</name>
    <dbReference type="NCBI Taxonomy" id="201217"/>
    <lineage>
        <taxon>Eukaryota</taxon>
        <taxon>Fungi</taxon>
        <taxon>Dikarya</taxon>
        <taxon>Basidiomycota</taxon>
        <taxon>Agaricomycotina</taxon>
        <taxon>Agaricomycetes</taxon>
        <taxon>Agaricomycetidae</taxon>
        <taxon>Agaricales</taxon>
        <taxon>Agaricineae</taxon>
        <taxon>Agaricaceae</taxon>
        <taxon>Leucocoprinus</taxon>
    </lineage>
</organism>
<reference evidence="2 3" key="1">
    <citation type="journal article" date="2020" name="ISME J.">
        <title>Uncovering the hidden diversity of litter-decomposition mechanisms in mushroom-forming fungi.</title>
        <authorList>
            <person name="Floudas D."/>
            <person name="Bentzer J."/>
            <person name="Ahren D."/>
            <person name="Johansson T."/>
            <person name="Persson P."/>
            <person name="Tunlid A."/>
        </authorList>
    </citation>
    <scope>NUCLEOTIDE SEQUENCE [LARGE SCALE GENOMIC DNA]</scope>
    <source>
        <strain evidence="2 3">CBS 146.42</strain>
    </source>
</reference>
<protein>
    <submittedName>
        <fullName evidence="2">Uncharacterized protein</fullName>
    </submittedName>
</protein>
<feature type="region of interest" description="Disordered" evidence="1">
    <location>
        <begin position="296"/>
        <end position="326"/>
    </location>
</feature>
<accession>A0A8H5D9M8</accession>
<gene>
    <name evidence="2" type="ORF">D9756_005720</name>
</gene>
<feature type="region of interest" description="Disordered" evidence="1">
    <location>
        <begin position="445"/>
        <end position="466"/>
    </location>
</feature>
<dbReference type="OrthoDB" id="3060302at2759"/>
<sequence length="663" mass="70993">MVIRDVCKNADTLKFVDNAVEKIVQTHISSRKGDTGALPQFGLSAGSRFGMKLDWVRNLISKATPSGVQDDLNEEGSSAFALFWNIICAVAPPEVLADFNLFLTDLDIRRMDGGGKMPHNSKTGQGNYTVKIPNFMFTFHGAELAPPAGVCAQNYTQYVALPDLASFSGSDLIGNRFIHLEHQPHTYSVAWTTSRNMDTSISSVDNSGNFFLASHGVRIQAAENSLLIWKPALWHRTSLCIQDPDAPSTPFCTRGLAFVTSSRLPAAWKAYRANELTMAAAEELLLRHQSFVKNEESVSQSKSTSTAGKLPPPSLSSAPKSPETGTVALTVSRMRTVAIKEKKNYIAATLKAHGMDGVELKSVDSAIKSASAAVNLEEEPMSIEQATRVISPKAHAFSISCSSPLSTPPETPAYGLPHPGEIPLPRGAASNTQMLVDIMPMAPAASHGTTMDTNLAPAPSSDNQNSIQLELNGSTAADYAPMAVEPSAPSATIPTAAPEKRSSGHATAWASNSTGCLDQAQSAPPSTTFSPPLSAVHASSFSPTTAPASSGQPATFVLPRVFALDKQGFPMLSLVQLKEGILEYYDRDAATGMLVPFELPFHEYSADANIFGNRVTSASHSHSFGNYSFIPQSGLHEPTPLPIVEIGCRVTSYHRRHASSLYY</sequence>
<evidence type="ECO:0000313" key="3">
    <source>
        <dbReference type="Proteomes" id="UP000559027"/>
    </source>
</evidence>
<feature type="compositionally biased region" description="Low complexity" evidence="1">
    <location>
        <begin position="486"/>
        <end position="497"/>
    </location>
</feature>
<comment type="caution">
    <text evidence="2">The sequence shown here is derived from an EMBL/GenBank/DDBJ whole genome shotgun (WGS) entry which is preliminary data.</text>
</comment>
<name>A0A8H5D9M8_9AGAR</name>
<keyword evidence="3" id="KW-1185">Reference proteome</keyword>
<dbReference type="Proteomes" id="UP000559027">
    <property type="component" value="Unassembled WGS sequence"/>
</dbReference>
<proteinExistence type="predicted"/>